<dbReference type="EMBL" id="FOFG01000002">
    <property type="protein sequence ID" value="SEP97974.1"/>
    <property type="molecule type" value="Genomic_DNA"/>
</dbReference>
<feature type="signal peptide" evidence="1">
    <location>
        <begin position="1"/>
        <end position="30"/>
    </location>
</feature>
<dbReference type="Proteomes" id="UP000199647">
    <property type="component" value="Unassembled WGS sequence"/>
</dbReference>
<keyword evidence="3" id="KW-1185">Reference proteome</keyword>
<dbReference type="OrthoDB" id="7824623at2"/>
<dbReference type="STRING" id="1855383.SAMN05216548_10292"/>
<keyword evidence="1" id="KW-0732">Signal</keyword>
<name>A0A1H9C9Z5_9HYPH</name>
<organism evidence="2 3">
    <name type="scientific">Faunimonas pinastri</name>
    <dbReference type="NCBI Taxonomy" id="1855383"/>
    <lineage>
        <taxon>Bacteria</taxon>
        <taxon>Pseudomonadati</taxon>
        <taxon>Pseudomonadota</taxon>
        <taxon>Alphaproteobacteria</taxon>
        <taxon>Hyphomicrobiales</taxon>
        <taxon>Afifellaceae</taxon>
        <taxon>Faunimonas</taxon>
    </lineage>
</organism>
<accession>A0A1H9C9Z5</accession>
<reference evidence="2 3" key="1">
    <citation type="submission" date="2016-10" db="EMBL/GenBank/DDBJ databases">
        <authorList>
            <person name="de Groot N.N."/>
        </authorList>
    </citation>
    <scope>NUCLEOTIDE SEQUENCE [LARGE SCALE GENOMIC DNA]</scope>
    <source>
        <strain evidence="2 3">A52C2</strain>
    </source>
</reference>
<sequence>MSLHRRMAAFAAATALASSLSVLVAAPAHAIEPKDAAKALGVAMADGDESKVTFEQATMDGANVVVTGLSFAQGETSQGTLRFDKTVIQAPVDGTGDVAFTSPKVDFTGGTIAGNAIGSVESAALTDLRVMRQDAITGKKIAEGAVFSSGEAHNIHFRPSSQQDEMTVDQFVVHSGDIVDNVPQQSSGKADHIIVPATWFAQANVTPKTLGYDRLDFALNWDGARDPKTQLVTLNDFTLDLKDGGTLKLTGQVGNVPVGAAAPDSPGAIASQAVIHNLKLRYEDHSLASRILKAQSEQQGVSPDQYAQQLGMALPFLLSAIGNQKFASEVSGAVSTFLKNPQSLTVTLAPNPPVSGAEIVQLVQTAPDTAPDRLNAHVTANSSQ</sequence>
<evidence type="ECO:0000313" key="2">
    <source>
        <dbReference type="EMBL" id="SEP97974.1"/>
    </source>
</evidence>
<feature type="chain" id="PRO_5011634602" evidence="1">
    <location>
        <begin position="31"/>
        <end position="384"/>
    </location>
</feature>
<dbReference type="AlphaFoldDB" id="A0A1H9C9Z5"/>
<evidence type="ECO:0000256" key="1">
    <source>
        <dbReference type="SAM" id="SignalP"/>
    </source>
</evidence>
<evidence type="ECO:0000313" key="3">
    <source>
        <dbReference type="Proteomes" id="UP000199647"/>
    </source>
</evidence>
<gene>
    <name evidence="2" type="ORF">SAMN05216548_10292</name>
</gene>
<protein>
    <submittedName>
        <fullName evidence="2">Uncharacterized protein</fullName>
    </submittedName>
</protein>
<proteinExistence type="predicted"/>
<dbReference type="RefSeq" id="WP_143061864.1">
    <property type="nucleotide sequence ID" value="NZ_FOFG01000002.1"/>
</dbReference>